<evidence type="ECO:0000256" key="2">
    <source>
        <dbReference type="SAM" id="SignalP"/>
    </source>
</evidence>
<comment type="caution">
    <text evidence="3">The sequence shown here is derived from an EMBL/GenBank/DDBJ whole genome shotgun (WGS) entry which is preliminary data.</text>
</comment>
<reference evidence="3 4" key="1">
    <citation type="submission" date="2015-07" db="EMBL/GenBank/DDBJ databases">
        <title>The genome of the fungus Escovopsis weberi, a specialized disease agent of ant agriculture.</title>
        <authorList>
            <person name="de Man T.J."/>
            <person name="Stajich J.E."/>
            <person name="Kubicek C.P."/>
            <person name="Chenthamara K."/>
            <person name="Atanasova L."/>
            <person name="Druzhinina I.S."/>
            <person name="Birnbaum S."/>
            <person name="Barribeau S.M."/>
            <person name="Teiling C."/>
            <person name="Suen G."/>
            <person name="Currie C."/>
            <person name="Gerardo N.M."/>
        </authorList>
    </citation>
    <scope>NUCLEOTIDE SEQUENCE [LARGE SCALE GENOMIC DNA]</scope>
</reference>
<feature type="compositionally biased region" description="Acidic residues" evidence="1">
    <location>
        <begin position="191"/>
        <end position="206"/>
    </location>
</feature>
<feature type="chain" id="PRO_5012700858" description="Phosphoglycerate mutase family protein" evidence="2">
    <location>
        <begin position="16"/>
        <end position="253"/>
    </location>
</feature>
<accession>A0A0M9VXD7</accession>
<evidence type="ECO:0000313" key="3">
    <source>
        <dbReference type="EMBL" id="KOS23112.1"/>
    </source>
</evidence>
<gene>
    <name evidence="3" type="ORF">ESCO_003527</name>
</gene>
<dbReference type="OrthoDB" id="425925at2759"/>
<proteinExistence type="predicted"/>
<evidence type="ECO:0008006" key="5">
    <source>
        <dbReference type="Google" id="ProtNLM"/>
    </source>
</evidence>
<dbReference type="EMBL" id="LGSR01000002">
    <property type="protein sequence ID" value="KOS23112.1"/>
    <property type="molecule type" value="Genomic_DNA"/>
</dbReference>
<dbReference type="STRING" id="150374.A0A0M9VXD7"/>
<protein>
    <recommendedName>
        <fullName evidence="5">Phosphoglycerate mutase family protein</fullName>
    </recommendedName>
</protein>
<dbReference type="InterPro" id="IPR029033">
    <property type="entry name" value="His_PPase_superfam"/>
</dbReference>
<evidence type="ECO:0000256" key="1">
    <source>
        <dbReference type="SAM" id="MobiDB-lite"/>
    </source>
</evidence>
<name>A0A0M9VXD7_ESCWE</name>
<feature type="region of interest" description="Disordered" evidence="1">
    <location>
        <begin position="229"/>
        <end position="253"/>
    </location>
</feature>
<keyword evidence="4" id="KW-1185">Reference proteome</keyword>
<organism evidence="3 4">
    <name type="scientific">Escovopsis weberi</name>
    <dbReference type="NCBI Taxonomy" id="150374"/>
    <lineage>
        <taxon>Eukaryota</taxon>
        <taxon>Fungi</taxon>
        <taxon>Dikarya</taxon>
        <taxon>Ascomycota</taxon>
        <taxon>Pezizomycotina</taxon>
        <taxon>Sordariomycetes</taxon>
        <taxon>Hypocreomycetidae</taxon>
        <taxon>Hypocreales</taxon>
        <taxon>Hypocreaceae</taxon>
        <taxon>Escovopsis</taxon>
    </lineage>
</organism>
<evidence type="ECO:0000313" key="4">
    <source>
        <dbReference type="Proteomes" id="UP000053831"/>
    </source>
</evidence>
<feature type="signal peptide" evidence="2">
    <location>
        <begin position="1"/>
        <end position="15"/>
    </location>
</feature>
<keyword evidence="2" id="KW-0732">Signal</keyword>
<sequence>MRFLQVLLLAALAAAHRPSVFLIRHGEKPLDKDNHHLSDKGKQRAQCLRRVFSEDSHYDITKIMVEKRRKKGKRTRPFDTVAPLAEDLGIEIDDSCEQMDTRCVKKAIKQYRGPGNILICWEHKGLGKIIRKLGVKGKHRYPTKSYNLIWSVHHPYSNIANVASENCPGLDRERPRHGKHPHLLGYTHDDDNYDELEDDDDDDDEHDYLADAEEVDDDADDWLQIELSVAGPQDVDQQAQTAPVSMPEKQEEL</sequence>
<dbReference type="Gene3D" id="3.40.50.1240">
    <property type="entry name" value="Phosphoglycerate mutase-like"/>
    <property type="match status" value="1"/>
</dbReference>
<dbReference type="Proteomes" id="UP000053831">
    <property type="component" value="Unassembled WGS sequence"/>
</dbReference>
<feature type="region of interest" description="Disordered" evidence="1">
    <location>
        <begin position="170"/>
        <end position="206"/>
    </location>
</feature>
<dbReference type="AlphaFoldDB" id="A0A0M9VXD7"/>